<name>A0A4R7LSD9_9RHOB</name>
<protein>
    <submittedName>
        <fullName evidence="1">Uncharacterized protein DUF1127</fullName>
    </submittedName>
</protein>
<dbReference type="OrthoDB" id="7876746at2"/>
<gene>
    <name evidence="1" type="ORF">BDE40_1277</name>
</gene>
<reference evidence="1 2" key="1">
    <citation type="submission" date="2019-03" db="EMBL/GenBank/DDBJ databases">
        <title>Genomic Encyclopedia of Archaeal and Bacterial Type Strains, Phase II (KMG-II): from individual species to whole genera.</title>
        <authorList>
            <person name="Goeker M."/>
        </authorList>
    </citation>
    <scope>NUCLEOTIDE SEQUENCE [LARGE SCALE GENOMIC DNA]</scope>
    <source>
        <strain evidence="1 2">DSM 29467</strain>
    </source>
</reference>
<dbReference type="Proteomes" id="UP000294563">
    <property type="component" value="Unassembled WGS sequence"/>
</dbReference>
<proteinExistence type="predicted"/>
<sequence length="85" mass="9616">MPITPPKKGGFMRRWLRDANQSWKRRKMIAAFEAMDDFVLNDIGIHRSEIKRFVESLDSRELGMSPVAPASKAACDNLGNVRLVA</sequence>
<accession>A0A4R7LSD9</accession>
<keyword evidence="2" id="KW-1185">Reference proteome</keyword>
<dbReference type="AlphaFoldDB" id="A0A4R7LSD9"/>
<dbReference type="EMBL" id="SOBH01000001">
    <property type="protein sequence ID" value="TDT77976.1"/>
    <property type="molecule type" value="Genomic_DNA"/>
</dbReference>
<comment type="caution">
    <text evidence="1">The sequence shown here is derived from an EMBL/GenBank/DDBJ whole genome shotgun (WGS) entry which is preliminary data.</text>
</comment>
<evidence type="ECO:0000313" key="2">
    <source>
        <dbReference type="Proteomes" id="UP000294563"/>
    </source>
</evidence>
<organism evidence="1 2">
    <name type="scientific">Litoreibacter halocynthiae</name>
    <dbReference type="NCBI Taxonomy" id="1242689"/>
    <lineage>
        <taxon>Bacteria</taxon>
        <taxon>Pseudomonadati</taxon>
        <taxon>Pseudomonadota</taxon>
        <taxon>Alphaproteobacteria</taxon>
        <taxon>Rhodobacterales</taxon>
        <taxon>Roseobacteraceae</taxon>
        <taxon>Litoreibacter</taxon>
    </lineage>
</organism>
<evidence type="ECO:0000313" key="1">
    <source>
        <dbReference type="EMBL" id="TDT77976.1"/>
    </source>
</evidence>